<dbReference type="OrthoDB" id="329514at2"/>
<dbReference type="KEGG" id="run:DR864_18895"/>
<dbReference type="EMBL" id="CP030850">
    <property type="protein sequence ID" value="AXE19656.1"/>
    <property type="molecule type" value="Genomic_DNA"/>
</dbReference>
<sequence>MEILVRAHSGLRYVVLALLIAAIYTAFTKRSQPNAPYSKVYLFAMIATHTQLLIGLILYALDWGVKVRFDMMSDKFYRFYTVEHIVGMLVAIVLITIGHAQAKKLNHGKVFTFYLVALLLILISIPWPFRNLGGGWF</sequence>
<keyword evidence="1" id="KW-0812">Transmembrane</keyword>
<proteinExistence type="predicted"/>
<keyword evidence="1" id="KW-1133">Transmembrane helix</keyword>
<keyword evidence="1" id="KW-0472">Membrane</keyword>
<feature type="transmembrane region" description="Helical" evidence="1">
    <location>
        <begin position="110"/>
        <end position="129"/>
    </location>
</feature>
<evidence type="ECO:0000313" key="3">
    <source>
        <dbReference type="Proteomes" id="UP000251993"/>
    </source>
</evidence>
<feature type="transmembrane region" description="Helical" evidence="1">
    <location>
        <begin position="81"/>
        <end position="98"/>
    </location>
</feature>
<evidence type="ECO:0000313" key="2">
    <source>
        <dbReference type="EMBL" id="AXE19656.1"/>
    </source>
</evidence>
<feature type="transmembrane region" description="Helical" evidence="1">
    <location>
        <begin position="12"/>
        <end position="28"/>
    </location>
</feature>
<accession>A0A344TLY5</accession>
<keyword evidence="3" id="KW-1185">Reference proteome</keyword>
<protein>
    <submittedName>
        <fullName evidence="2">Cytochrome B</fullName>
    </submittedName>
</protein>
<evidence type="ECO:0000256" key="1">
    <source>
        <dbReference type="SAM" id="Phobius"/>
    </source>
</evidence>
<dbReference type="Proteomes" id="UP000251993">
    <property type="component" value="Chromosome"/>
</dbReference>
<feature type="transmembrane region" description="Helical" evidence="1">
    <location>
        <begin position="40"/>
        <end position="61"/>
    </location>
</feature>
<dbReference type="AlphaFoldDB" id="A0A344TLY5"/>
<organism evidence="2 3">
    <name type="scientific">Runella rosea</name>
    <dbReference type="NCBI Taxonomy" id="2259595"/>
    <lineage>
        <taxon>Bacteria</taxon>
        <taxon>Pseudomonadati</taxon>
        <taxon>Bacteroidota</taxon>
        <taxon>Cytophagia</taxon>
        <taxon>Cytophagales</taxon>
        <taxon>Spirosomataceae</taxon>
        <taxon>Runella</taxon>
    </lineage>
</organism>
<gene>
    <name evidence="2" type="ORF">DR864_18895</name>
</gene>
<reference evidence="2 3" key="1">
    <citation type="submission" date="2018-07" db="EMBL/GenBank/DDBJ databases">
        <title>Genome sequencing of Runella.</title>
        <authorList>
            <person name="Baek M.-G."/>
            <person name="Yi H."/>
        </authorList>
    </citation>
    <scope>NUCLEOTIDE SEQUENCE [LARGE SCALE GENOMIC DNA]</scope>
    <source>
        <strain evidence="2 3">HYN0085</strain>
    </source>
</reference>
<dbReference type="RefSeq" id="WP_114068424.1">
    <property type="nucleotide sequence ID" value="NZ_CP030850.1"/>
</dbReference>
<name>A0A344TLY5_9BACT</name>